<dbReference type="HOGENOM" id="CLU_027866_1_0_11"/>
<dbReference type="InterPro" id="IPR018490">
    <property type="entry name" value="cNMP-bd_dom_sf"/>
</dbReference>
<dbReference type="SUPFAM" id="SSF51206">
    <property type="entry name" value="cAMP-binding domain-like"/>
    <property type="match status" value="1"/>
</dbReference>
<dbReference type="PANTHER" id="PTHR43080:SF2">
    <property type="entry name" value="CBS DOMAIN-CONTAINING PROTEIN"/>
    <property type="match status" value="1"/>
</dbReference>
<dbReference type="InterPro" id="IPR043519">
    <property type="entry name" value="NT_sf"/>
</dbReference>
<dbReference type="SMART" id="SM00116">
    <property type="entry name" value="CBS"/>
    <property type="match status" value="2"/>
</dbReference>
<dbReference type="CDD" id="cd04587">
    <property type="entry name" value="CBS_pair_CAP-ED_NT_Pol-beta-like_DUF294_assoc"/>
    <property type="match status" value="1"/>
</dbReference>
<feature type="domain" description="CBS" evidence="4">
    <location>
        <begin position="157"/>
        <end position="213"/>
    </location>
</feature>
<feature type="domain" description="CBS" evidence="4">
    <location>
        <begin position="221"/>
        <end position="277"/>
    </location>
</feature>
<evidence type="ECO:0000256" key="1">
    <source>
        <dbReference type="ARBA" id="ARBA00023122"/>
    </source>
</evidence>
<dbReference type="InterPro" id="IPR051257">
    <property type="entry name" value="Diverse_CBS-Domain"/>
</dbReference>
<keyword evidence="6" id="KW-1185">Reference proteome</keyword>
<dbReference type="GO" id="GO:0008773">
    <property type="term" value="F:[protein-PII] uridylyltransferase activity"/>
    <property type="evidence" value="ECO:0007669"/>
    <property type="project" value="InterPro"/>
</dbReference>
<dbReference type="RefSeq" id="WP_025252648.1">
    <property type="nucleotide sequence ID" value="NZ_CP004353.1"/>
</dbReference>
<evidence type="ECO:0000313" key="5">
    <source>
        <dbReference type="EMBL" id="AHI22617.1"/>
    </source>
</evidence>
<dbReference type="SUPFAM" id="SSF54631">
    <property type="entry name" value="CBS-domain pair"/>
    <property type="match status" value="1"/>
</dbReference>
<dbReference type="InterPro" id="IPR018821">
    <property type="entry name" value="DUF294_put_nucleoTrafse_sb-bd"/>
</dbReference>
<dbReference type="Pfam" id="PF00571">
    <property type="entry name" value="CBS"/>
    <property type="match status" value="2"/>
</dbReference>
<dbReference type="PANTHER" id="PTHR43080">
    <property type="entry name" value="CBS DOMAIN-CONTAINING PROTEIN CBSX3, MITOCHONDRIAL"/>
    <property type="match status" value="1"/>
</dbReference>
<dbReference type="SMART" id="SM00100">
    <property type="entry name" value="cNMP"/>
    <property type="match status" value="1"/>
</dbReference>
<feature type="domain" description="Cyclic nucleotide-binding" evidence="3">
    <location>
        <begin position="17"/>
        <end position="133"/>
    </location>
</feature>
<proteinExistence type="predicted"/>
<evidence type="ECO:0000259" key="3">
    <source>
        <dbReference type="PROSITE" id="PS50042"/>
    </source>
</evidence>
<evidence type="ECO:0000259" key="4">
    <source>
        <dbReference type="PROSITE" id="PS51371"/>
    </source>
</evidence>
<dbReference type="eggNOG" id="COG2905">
    <property type="taxonomic scope" value="Bacteria"/>
</dbReference>
<protein>
    <submittedName>
        <fullName evidence="5">Signal transduction protein</fullName>
    </submittedName>
</protein>
<name>W5Y083_9CORY</name>
<dbReference type="Proteomes" id="UP000019222">
    <property type="component" value="Chromosome"/>
</dbReference>
<organism evidence="5 6">
    <name type="scientific">Corynebacterium vitaeruminis DSM 20294</name>
    <dbReference type="NCBI Taxonomy" id="1224164"/>
    <lineage>
        <taxon>Bacteria</taxon>
        <taxon>Bacillati</taxon>
        <taxon>Actinomycetota</taxon>
        <taxon>Actinomycetes</taxon>
        <taxon>Mycobacteriales</taxon>
        <taxon>Corynebacteriaceae</taxon>
        <taxon>Corynebacterium</taxon>
    </lineage>
</organism>
<dbReference type="Gene3D" id="2.60.120.10">
    <property type="entry name" value="Jelly Rolls"/>
    <property type="match status" value="1"/>
</dbReference>
<dbReference type="InterPro" id="IPR046342">
    <property type="entry name" value="CBS_dom_sf"/>
</dbReference>
<dbReference type="PATRIC" id="fig|1224164.3.peg.1236"/>
<sequence length="618" mass="68164">MSVELEEIQGFLAAHAPFASLPAEELAALPATMTMRYVRRGETIVEYGQPNDFCYCIRSGAVDVTDENDTLLDRRDAGRCFGYSTLMGDNSSRYRMVAVEDSLLMLIPREPFLELAGKYPDLARFFSSQSKRMRAAAEELRTDSSSDILRMKLGEFMITTPVTVPATSTIQQAARFMQENNVSSLLIMEGTRVSGIVTDRDLRKKVVAIARDVTEPISEIMTPDPRTLPSDAQAFEAMMIMTELGIHHLPVVDRERLVGIVSTPDIMRLLRNDPIYVTADLGRATTTEEMHKTYSSVSDVAARFIDRGASSEDVASLVTVSADSLARRLLALGEEKFGPAPVEYAFVVLGSQGRREMGLASDQDNALVLSNDYNESEHGEYFANLSEYVCRGLDAAGQVLCPGDMMAMNPQWRMTQDQWLDTFRLWITAPEPDALLHAQTFFDMRGIHGATHLASAMHTAAVDSSKDAGRMHAHLATLAARREPPLGFFRGFVVDRSGEYANTLDIKKGGTAAIVQMARLFALSSGVAAVGTRQRLKESAGAGKVSEKGAQDLIDAFDFLNSTALKQQAVSIHKKEKPTYHIDPSTLGKLDREHLRDAFQIIKSMQNALATKYPIRNI</sequence>
<gene>
    <name evidence="5" type="ORF">B843_06160</name>
</gene>
<accession>W5Y083</accession>
<dbReference type="Pfam" id="PF10335">
    <property type="entry name" value="DUF294_C"/>
    <property type="match status" value="1"/>
</dbReference>
<reference evidence="5 6" key="1">
    <citation type="submission" date="2013-02" db="EMBL/GenBank/DDBJ databases">
        <title>The complete genome sequence of Corynebacterium vitaeruminis DSM 20294.</title>
        <authorList>
            <person name="Ruckert C."/>
            <person name="Albersmeier A."/>
            <person name="Kalinowski J."/>
        </authorList>
    </citation>
    <scope>NUCLEOTIDE SEQUENCE [LARGE SCALE GENOMIC DNA]</scope>
    <source>
        <strain evidence="6">ATCC 10234</strain>
    </source>
</reference>
<dbReference type="KEGG" id="cvt:B843_06160"/>
<dbReference type="EMBL" id="CP004353">
    <property type="protein sequence ID" value="AHI22617.1"/>
    <property type="molecule type" value="Genomic_DNA"/>
</dbReference>
<keyword evidence="1 2" id="KW-0129">CBS domain</keyword>
<dbReference type="PROSITE" id="PS51371">
    <property type="entry name" value="CBS"/>
    <property type="match status" value="2"/>
</dbReference>
<evidence type="ECO:0000256" key="2">
    <source>
        <dbReference type="PROSITE-ProRule" id="PRU00703"/>
    </source>
</evidence>
<dbReference type="InterPro" id="IPR014710">
    <property type="entry name" value="RmlC-like_jellyroll"/>
</dbReference>
<dbReference type="PROSITE" id="PS50042">
    <property type="entry name" value="CNMP_BINDING_3"/>
    <property type="match status" value="1"/>
</dbReference>
<dbReference type="SUPFAM" id="SSF81301">
    <property type="entry name" value="Nucleotidyltransferase"/>
    <property type="match status" value="1"/>
</dbReference>
<dbReference type="InterPro" id="IPR005105">
    <property type="entry name" value="GlnD_Uridyltrans_N"/>
</dbReference>
<dbReference type="AlphaFoldDB" id="W5Y083"/>
<dbReference type="CDD" id="cd00038">
    <property type="entry name" value="CAP_ED"/>
    <property type="match status" value="1"/>
</dbReference>
<evidence type="ECO:0000313" key="6">
    <source>
        <dbReference type="Proteomes" id="UP000019222"/>
    </source>
</evidence>
<dbReference type="Gene3D" id="3.10.580.10">
    <property type="entry name" value="CBS-domain"/>
    <property type="match status" value="1"/>
</dbReference>
<dbReference type="CDD" id="cd05401">
    <property type="entry name" value="NT_GlnE_GlnD_like"/>
    <property type="match status" value="1"/>
</dbReference>
<dbReference type="Pfam" id="PF00027">
    <property type="entry name" value="cNMP_binding"/>
    <property type="match status" value="1"/>
</dbReference>
<dbReference type="InterPro" id="IPR000595">
    <property type="entry name" value="cNMP-bd_dom"/>
</dbReference>
<dbReference type="Pfam" id="PF03445">
    <property type="entry name" value="DUF294"/>
    <property type="match status" value="1"/>
</dbReference>
<dbReference type="InterPro" id="IPR000644">
    <property type="entry name" value="CBS_dom"/>
</dbReference>
<dbReference type="STRING" id="1224164.B843_06160"/>